<keyword evidence="2" id="KW-0762">Sugar transport</keyword>
<accession>A0A538U0X6</accession>
<name>A0A538U0X6_UNCEI</name>
<proteinExistence type="predicted"/>
<dbReference type="InterPro" id="IPR002178">
    <property type="entry name" value="PTS_EIIA_type-2_dom"/>
</dbReference>
<evidence type="ECO:0000313" key="2">
    <source>
        <dbReference type="EMBL" id="TMQ69439.1"/>
    </source>
</evidence>
<dbReference type="AlphaFoldDB" id="A0A538U0X6"/>
<dbReference type="EMBL" id="VBPA01000299">
    <property type="protein sequence ID" value="TMQ69439.1"/>
    <property type="molecule type" value="Genomic_DNA"/>
</dbReference>
<dbReference type="InterPro" id="IPR016152">
    <property type="entry name" value="PTrfase/Anion_transptr"/>
</dbReference>
<dbReference type="Proteomes" id="UP000319836">
    <property type="component" value="Unassembled WGS sequence"/>
</dbReference>
<sequence length="157" mass="16843">MTLSELLSPKAVTPNLKARNKRDAMVELVELLESANGLRSQGEIIDRVMRREAMMSTGIGNGVAIPHGKAKAIDRMLAACAISQEGVDFESADGEPAYIFILLVSPETVGASHVKVLANISRVLKEESVRKTLREATGPPELLAALKSAESQYLTTA</sequence>
<keyword evidence="2" id="KW-0813">Transport</keyword>
<feature type="domain" description="PTS EIIA type-2" evidence="1">
    <location>
        <begin position="5"/>
        <end position="149"/>
    </location>
</feature>
<evidence type="ECO:0000313" key="3">
    <source>
        <dbReference type="Proteomes" id="UP000319836"/>
    </source>
</evidence>
<dbReference type="SUPFAM" id="SSF55804">
    <property type="entry name" value="Phoshotransferase/anion transport protein"/>
    <property type="match status" value="1"/>
</dbReference>
<organism evidence="2 3">
    <name type="scientific">Eiseniibacteriota bacterium</name>
    <dbReference type="NCBI Taxonomy" id="2212470"/>
    <lineage>
        <taxon>Bacteria</taxon>
        <taxon>Candidatus Eiseniibacteriota</taxon>
    </lineage>
</organism>
<dbReference type="PROSITE" id="PS51094">
    <property type="entry name" value="PTS_EIIA_TYPE_2"/>
    <property type="match status" value="1"/>
</dbReference>
<evidence type="ECO:0000259" key="1">
    <source>
        <dbReference type="PROSITE" id="PS51094"/>
    </source>
</evidence>
<gene>
    <name evidence="2" type="ORF">E6K80_11675</name>
</gene>
<reference evidence="2 3" key="1">
    <citation type="journal article" date="2019" name="Nat. Microbiol.">
        <title>Mediterranean grassland soil C-N compound turnover is dependent on rainfall and depth, and is mediated by genomically divergent microorganisms.</title>
        <authorList>
            <person name="Diamond S."/>
            <person name="Andeer P.F."/>
            <person name="Li Z."/>
            <person name="Crits-Christoph A."/>
            <person name="Burstein D."/>
            <person name="Anantharaman K."/>
            <person name="Lane K.R."/>
            <person name="Thomas B.C."/>
            <person name="Pan C."/>
            <person name="Northen T.R."/>
            <person name="Banfield J.F."/>
        </authorList>
    </citation>
    <scope>NUCLEOTIDE SEQUENCE [LARGE SCALE GENOMIC DNA]</scope>
    <source>
        <strain evidence="2">WS_10</strain>
    </source>
</reference>
<dbReference type="InterPro" id="IPR051541">
    <property type="entry name" value="PTS_SugarTrans_NitroReg"/>
</dbReference>
<dbReference type="Pfam" id="PF00359">
    <property type="entry name" value="PTS_EIIA_2"/>
    <property type="match status" value="1"/>
</dbReference>
<protein>
    <submittedName>
        <fullName evidence="2">PTS sugar transporter subunit IIA</fullName>
    </submittedName>
</protein>
<dbReference type="PANTHER" id="PTHR47738">
    <property type="entry name" value="PTS SYSTEM FRUCTOSE-LIKE EIIA COMPONENT-RELATED"/>
    <property type="match status" value="1"/>
</dbReference>
<dbReference type="Gene3D" id="3.40.930.10">
    <property type="entry name" value="Mannitol-specific EII, Chain A"/>
    <property type="match status" value="1"/>
</dbReference>
<dbReference type="PROSITE" id="PS00372">
    <property type="entry name" value="PTS_EIIA_TYPE_2_HIS"/>
    <property type="match status" value="1"/>
</dbReference>
<comment type="caution">
    <text evidence="2">The sequence shown here is derived from an EMBL/GenBank/DDBJ whole genome shotgun (WGS) entry which is preliminary data.</text>
</comment>
<dbReference type="CDD" id="cd00211">
    <property type="entry name" value="PTS_IIA_fru"/>
    <property type="match status" value="1"/>
</dbReference>